<dbReference type="Proteomes" id="UP000663891">
    <property type="component" value="Unassembled WGS sequence"/>
</dbReference>
<dbReference type="Proteomes" id="UP000663881">
    <property type="component" value="Unassembled WGS sequence"/>
</dbReference>
<protein>
    <recommendedName>
        <fullName evidence="1">Isopenicillin N synthase-like Fe(2+) 2OG dioxygenase domain-containing protein</fullName>
    </recommendedName>
</protein>
<dbReference type="EMBL" id="CAJOAY010001712">
    <property type="protein sequence ID" value="CAF3877549.1"/>
    <property type="molecule type" value="Genomic_DNA"/>
</dbReference>
<dbReference type="Gene3D" id="2.60.120.330">
    <property type="entry name" value="B-lactam Antibiotic, Isopenicillin N Synthase, Chain"/>
    <property type="match status" value="1"/>
</dbReference>
<evidence type="ECO:0000313" key="7">
    <source>
        <dbReference type="Proteomes" id="UP000663868"/>
    </source>
</evidence>
<accession>A0A819CSF2</accession>
<dbReference type="EMBL" id="CAJOBB010001151">
    <property type="protein sequence ID" value="CAF3816845.1"/>
    <property type="molecule type" value="Genomic_DNA"/>
</dbReference>
<dbReference type="Proteomes" id="UP000663845">
    <property type="component" value="Unassembled WGS sequence"/>
</dbReference>
<dbReference type="InterPro" id="IPR044861">
    <property type="entry name" value="IPNS-like_FE2OG_OXY"/>
</dbReference>
<dbReference type="EMBL" id="CAJNOG010000811">
    <property type="protein sequence ID" value="CAF1362921.1"/>
    <property type="molecule type" value="Genomic_DNA"/>
</dbReference>
<gene>
    <name evidence="2" type="ORF">JYZ213_LOCUS35684</name>
    <name evidence="4" type="ORF">KXQ929_LOCUS17979</name>
    <name evidence="5" type="ORF">OKA104_LOCUS22956</name>
    <name evidence="6" type="ORF">OXD698_LOCUS22994</name>
    <name evidence="3" type="ORF">VCS650_LOCUS35855</name>
</gene>
<evidence type="ECO:0000259" key="1">
    <source>
        <dbReference type="Pfam" id="PF03171"/>
    </source>
</evidence>
<proteinExistence type="predicted"/>
<dbReference type="EMBL" id="CAJNON010000837">
    <property type="protein sequence ID" value="CAF1389313.1"/>
    <property type="molecule type" value="Genomic_DNA"/>
</dbReference>
<evidence type="ECO:0000313" key="2">
    <source>
        <dbReference type="EMBL" id="CAF1362921.1"/>
    </source>
</evidence>
<feature type="domain" description="Isopenicillin N synthase-like Fe(2+) 2OG dioxygenase" evidence="1">
    <location>
        <begin position="185"/>
        <end position="265"/>
    </location>
</feature>
<evidence type="ECO:0000313" key="6">
    <source>
        <dbReference type="EMBL" id="CAF3882935.1"/>
    </source>
</evidence>
<evidence type="ECO:0000313" key="3">
    <source>
        <dbReference type="EMBL" id="CAF1389313.1"/>
    </source>
</evidence>
<dbReference type="Proteomes" id="UP000663844">
    <property type="component" value="Unassembled WGS sequence"/>
</dbReference>
<comment type="caution">
    <text evidence="4">The sequence shown here is derived from an EMBL/GenBank/DDBJ whole genome shotgun (WGS) entry which is preliminary data.</text>
</comment>
<dbReference type="InterPro" id="IPR027443">
    <property type="entry name" value="IPNS-like_sf"/>
</dbReference>
<organism evidence="4 7">
    <name type="scientific">Adineta steineri</name>
    <dbReference type="NCBI Taxonomy" id="433720"/>
    <lineage>
        <taxon>Eukaryota</taxon>
        <taxon>Metazoa</taxon>
        <taxon>Spiralia</taxon>
        <taxon>Gnathifera</taxon>
        <taxon>Rotifera</taxon>
        <taxon>Eurotatoria</taxon>
        <taxon>Bdelloidea</taxon>
        <taxon>Adinetida</taxon>
        <taxon>Adinetidae</taxon>
        <taxon>Adineta</taxon>
    </lineage>
</organism>
<reference evidence="4" key="1">
    <citation type="submission" date="2021-02" db="EMBL/GenBank/DDBJ databases">
        <authorList>
            <person name="Nowell W R."/>
        </authorList>
    </citation>
    <scope>NUCLEOTIDE SEQUENCE</scope>
</reference>
<evidence type="ECO:0000313" key="4">
    <source>
        <dbReference type="EMBL" id="CAF3816845.1"/>
    </source>
</evidence>
<dbReference type="AlphaFoldDB" id="A0A819CSF2"/>
<sequence length="349" mass="39878">MSSSNNKSPVIIDLNKILNGNDSTEIKQMQTEFESNGWCFVFLPTELIPDSNLINNIWEFFKSGSNKRRHSQKSSVYGYSVINHKEGIKLLTGNYFNEFANKGLVPTTLIQPLNYLSQVLDAVTKRLIEILDQYLVFQQEPSLSTLIERAGLPFQSEYFGMLDIVSYFNNKNIFKPMRNGQTTEEVNCVPHYDPGLLSISILSTHEGLQLKDMMNNEWIDGPLQSNIGVIWLGEAASRITQNRLKPGIHRVIYPQKRNYRLTMWYEICTIEQLRSISVEKNEELMADGNVTFENLPEAAPITVLPGERKLDFLKRVEGAYGLSMFKLGPPIYSLEKHVISYPISNLKIE</sequence>
<dbReference type="OrthoDB" id="9983618at2759"/>
<dbReference type="SUPFAM" id="SSF51197">
    <property type="entry name" value="Clavaminate synthase-like"/>
    <property type="match status" value="1"/>
</dbReference>
<dbReference type="EMBL" id="CAJOAZ010002005">
    <property type="protein sequence ID" value="CAF3882935.1"/>
    <property type="molecule type" value="Genomic_DNA"/>
</dbReference>
<evidence type="ECO:0000313" key="5">
    <source>
        <dbReference type="EMBL" id="CAF3877549.1"/>
    </source>
</evidence>
<dbReference type="Proteomes" id="UP000663868">
    <property type="component" value="Unassembled WGS sequence"/>
</dbReference>
<name>A0A819CSF2_9BILA</name>
<dbReference type="Pfam" id="PF03171">
    <property type="entry name" value="2OG-FeII_Oxy"/>
    <property type="match status" value="1"/>
</dbReference>